<organism evidence="2 3">
    <name type="scientific">Hesseltinella vesiculosa</name>
    <dbReference type="NCBI Taxonomy" id="101127"/>
    <lineage>
        <taxon>Eukaryota</taxon>
        <taxon>Fungi</taxon>
        <taxon>Fungi incertae sedis</taxon>
        <taxon>Mucoromycota</taxon>
        <taxon>Mucoromycotina</taxon>
        <taxon>Mucoromycetes</taxon>
        <taxon>Mucorales</taxon>
        <taxon>Cunninghamellaceae</taxon>
        <taxon>Hesseltinella</taxon>
    </lineage>
</organism>
<reference evidence="2 3" key="1">
    <citation type="submission" date="2016-07" db="EMBL/GenBank/DDBJ databases">
        <title>Pervasive Adenine N6-methylation of Active Genes in Fungi.</title>
        <authorList>
            <consortium name="DOE Joint Genome Institute"/>
            <person name="Mondo S.J."/>
            <person name="Dannebaum R.O."/>
            <person name="Kuo R.C."/>
            <person name="Labutti K."/>
            <person name="Haridas S."/>
            <person name="Kuo A."/>
            <person name="Salamov A."/>
            <person name="Ahrendt S.R."/>
            <person name="Lipzen A."/>
            <person name="Sullivan W."/>
            <person name="Andreopoulos W.B."/>
            <person name="Clum A."/>
            <person name="Lindquist E."/>
            <person name="Daum C."/>
            <person name="Ramamoorthy G.K."/>
            <person name="Gryganskyi A."/>
            <person name="Culley D."/>
            <person name="Magnuson J.K."/>
            <person name="James T.Y."/>
            <person name="O'Malley M.A."/>
            <person name="Stajich J.E."/>
            <person name="Spatafora J.W."/>
            <person name="Visel A."/>
            <person name="Grigoriev I.V."/>
        </authorList>
    </citation>
    <scope>NUCLEOTIDE SEQUENCE [LARGE SCALE GENOMIC DNA]</scope>
    <source>
        <strain evidence="2 3">NRRL 3301</strain>
    </source>
</reference>
<sequence length="223" mass="25822">MPLPTELMALILTFVPSGSLFDWLGLVDPILDELLQKEAIDRFKTGQLCLRLCFLQESHWRLVVDMTLETVTDNECSFIPCDDVARFSRFYTSKLLRQPQLRTISLVEKVSKAGKRRQCLAARFSKDVNMLDRPYPLVIKRLSKALTVGPLGPSLLRVGYACEPTPPQVLMNRPGERWIQIQRFDCDLSWLWKPSRTPWWHKLARPHLAPSWVRGILFLYAKD</sequence>
<protein>
    <recommendedName>
        <fullName evidence="4">F-box domain-containing protein</fullName>
    </recommendedName>
</protein>
<keyword evidence="1" id="KW-0732">Signal</keyword>
<evidence type="ECO:0008006" key="4">
    <source>
        <dbReference type="Google" id="ProtNLM"/>
    </source>
</evidence>
<feature type="chain" id="PRO_5013321513" description="F-box domain-containing protein" evidence="1">
    <location>
        <begin position="21"/>
        <end position="223"/>
    </location>
</feature>
<evidence type="ECO:0000256" key="1">
    <source>
        <dbReference type="SAM" id="SignalP"/>
    </source>
</evidence>
<accession>A0A1X2G6A9</accession>
<keyword evidence="3" id="KW-1185">Reference proteome</keyword>
<dbReference type="EMBL" id="MCGT01000039">
    <property type="protein sequence ID" value="ORX46132.1"/>
    <property type="molecule type" value="Genomic_DNA"/>
</dbReference>
<evidence type="ECO:0000313" key="2">
    <source>
        <dbReference type="EMBL" id="ORX46132.1"/>
    </source>
</evidence>
<name>A0A1X2G6A9_9FUNG</name>
<dbReference type="Proteomes" id="UP000242146">
    <property type="component" value="Unassembled WGS sequence"/>
</dbReference>
<gene>
    <name evidence="2" type="ORF">DM01DRAFT_1339774</name>
</gene>
<feature type="signal peptide" evidence="1">
    <location>
        <begin position="1"/>
        <end position="20"/>
    </location>
</feature>
<dbReference type="AlphaFoldDB" id="A0A1X2G6A9"/>
<comment type="caution">
    <text evidence="2">The sequence shown here is derived from an EMBL/GenBank/DDBJ whole genome shotgun (WGS) entry which is preliminary data.</text>
</comment>
<proteinExistence type="predicted"/>
<evidence type="ECO:0000313" key="3">
    <source>
        <dbReference type="Proteomes" id="UP000242146"/>
    </source>
</evidence>